<sequence length="136" mass="15474">MAHSERTTGRPAMMLYNVMTLHLENKDKDDLRKIGMSKEHRIDPQIGLLVDPGGFPLEAHLFEEKERNHHAYSGLTSFHERHGVTDMVVRRGREDALGEQFKRSRGRAPVQVTCVDVRHASVFSLVCKAAQHPPPR</sequence>
<protein>
    <submittedName>
        <fullName evidence="1">Uncharacterized protein</fullName>
    </submittedName>
</protein>
<accession>A0A846RRV9</accession>
<dbReference type="Proteomes" id="UP000547458">
    <property type="component" value="Unassembled WGS sequence"/>
</dbReference>
<organism evidence="1 2">
    <name type="scientific">Arthrobacter pigmenti</name>
    <dbReference type="NCBI Taxonomy" id="271432"/>
    <lineage>
        <taxon>Bacteria</taxon>
        <taxon>Bacillati</taxon>
        <taxon>Actinomycetota</taxon>
        <taxon>Actinomycetes</taxon>
        <taxon>Micrococcales</taxon>
        <taxon>Micrococcaceae</taxon>
        <taxon>Arthrobacter</taxon>
    </lineage>
</organism>
<dbReference type="AlphaFoldDB" id="A0A846RRV9"/>
<proteinExistence type="predicted"/>
<evidence type="ECO:0000313" key="1">
    <source>
        <dbReference type="EMBL" id="NJC23789.1"/>
    </source>
</evidence>
<reference evidence="1 2" key="1">
    <citation type="submission" date="2020-03" db="EMBL/GenBank/DDBJ databases">
        <title>Sequencing the genomes of 1000 actinobacteria strains.</title>
        <authorList>
            <person name="Klenk H.-P."/>
        </authorList>
    </citation>
    <scope>NUCLEOTIDE SEQUENCE [LARGE SCALE GENOMIC DNA]</scope>
    <source>
        <strain evidence="1 2">DSM 16403</strain>
    </source>
</reference>
<dbReference type="EMBL" id="JAATJL010000001">
    <property type="protein sequence ID" value="NJC23789.1"/>
    <property type="molecule type" value="Genomic_DNA"/>
</dbReference>
<evidence type="ECO:0000313" key="2">
    <source>
        <dbReference type="Proteomes" id="UP000547458"/>
    </source>
</evidence>
<keyword evidence="2" id="KW-1185">Reference proteome</keyword>
<gene>
    <name evidence="1" type="ORF">BJ994_002865</name>
</gene>
<name>A0A846RRV9_9MICC</name>
<comment type="caution">
    <text evidence="1">The sequence shown here is derived from an EMBL/GenBank/DDBJ whole genome shotgun (WGS) entry which is preliminary data.</text>
</comment>